<sequence length="107" mass="12305">MSRLMLSGVWEMAPKSTYGKIIGFLAWESSYNEQTRKIIVMAPPSPGKDDDTIAWNKSHDGSFSLKTAYNFLVQDYETHDQVFKLIWHWKGHSALDLSCGWHLKKLS</sequence>
<evidence type="ECO:0000313" key="2">
    <source>
        <dbReference type="Proteomes" id="UP001341840"/>
    </source>
</evidence>
<comment type="caution">
    <text evidence="1">The sequence shown here is derived from an EMBL/GenBank/DDBJ whole genome shotgun (WGS) entry which is preliminary data.</text>
</comment>
<gene>
    <name evidence="1" type="ORF">PIB30_065546</name>
</gene>
<proteinExistence type="predicted"/>
<dbReference type="Proteomes" id="UP001341840">
    <property type="component" value="Unassembled WGS sequence"/>
</dbReference>
<protein>
    <submittedName>
        <fullName evidence="1">Uncharacterized protein</fullName>
    </submittedName>
</protein>
<evidence type="ECO:0000313" key="1">
    <source>
        <dbReference type="EMBL" id="MED6161936.1"/>
    </source>
</evidence>
<accession>A0ABU6UP95</accession>
<dbReference type="EMBL" id="JASCZI010121483">
    <property type="protein sequence ID" value="MED6161936.1"/>
    <property type="molecule type" value="Genomic_DNA"/>
</dbReference>
<organism evidence="1 2">
    <name type="scientific">Stylosanthes scabra</name>
    <dbReference type="NCBI Taxonomy" id="79078"/>
    <lineage>
        <taxon>Eukaryota</taxon>
        <taxon>Viridiplantae</taxon>
        <taxon>Streptophyta</taxon>
        <taxon>Embryophyta</taxon>
        <taxon>Tracheophyta</taxon>
        <taxon>Spermatophyta</taxon>
        <taxon>Magnoliopsida</taxon>
        <taxon>eudicotyledons</taxon>
        <taxon>Gunneridae</taxon>
        <taxon>Pentapetalae</taxon>
        <taxon>rosids</taxon>
        <taxon>fabids</taxon>
        <taxon>Fabales</taxon>
        <taxon>Fabaceae</taxon>
        <taxon>Papilionoideae</taxon>
        <taxon>50 kb inversion clade</taxon>
        <taxon>dalbergioids sensu lato</taxon>
        <taxon>Dalbergieae</taxon>
        <taxon>Pterocarpus clade</taxon>
        <taxon>Stylosanthes</taxon>
    </lineage>
</organism>
<reference evidence="1 2" key="1">
    <citation type="journal article" date="2023" name="Plants (Basel)">
        <title>Bridging the Gap: Combining Genomics and Transcriptomics Approaches to Understand Stylosanthes scabra, an Orphan Legume from the Brazilian Caatinga.</title>
        <authorList>
            <person name="Ferreira-Neto J.R.C."/>
            <person name="da Silva M.D."/>
            <person name="Binneck E."/>
            <person name="de Melo N.F."/>
            <person name="da Silva R.H."/>
            <person name="de Melo A.L.T.M."/>
            <person name="Pandolfi V."/>
            <person name="Bustamante F.O."/>
            <person name="Brasileiro-Vidal A.C."/>
            <person name="Benko-Iseppon A.M."/>
        </authorList>
    </citation>
    <scope>NUCLEOTIDE SEQUENCE [LARGE SCALE GENOMIC DNA]</scope>
    <source>
        <tissue evidence="1">Leaves</tissue>
    </source>
</reference>
<keyword evidence="2" id="KW-1185">Reference proteome</keyword>
<name>A0ABU6UP95_9FABA</name>